<dbReference type="EMBL" id="LXQA011166789">
    <property type="protein sequence ID" value="MCI87471.1"/>
    <property type="molecule type" value="Genomic_DNA"/>
</dbReference>
<reference evidence="2 3" key="1">
    <citation type="journal article" date="2018" name="Front. Plant Sci.">
        <title>Red Clover (Trifolium pratense) and Zigzag Clover (T. medium) - A Picture of Genomic Similarities and Differences.</title>
        <authorList>
            <person name="Dluhosova J."/>
            <person name="Istvanek J."/>
            <person name="Nedelnik J."/>
            <person name="Repkova J."/>
        </authorList>
    </citation>
    <scope>NUCLEOTIDE SEQUENCE [LARGE SCALE GENOMIC DNA]</scope>
    <source>
        <strain evidence="3">cv. 10/8</strain>
        <tissue evidence="2">Leaf</tissue>
    </source>
</reference>
<feature type="non-terminal residue" evidence="2">
    <location>
        <position position="1"/>
    </location>
</feature>
<accession>A0A392VKF9</accession>
<protein>
    <submittedName>
        <fullName evidence="2">Uncharacterized protein</fullName>
    </submittedName>
</protein>
<keyword evidence="3" id="KW-1185">Reference proteome</keyword>
<dbReference type="Proteomes" id="UP000265520">
    <property type="component" value="Unassembled WGS sequence"/>
</dbReference>
<name>A0A392VKF9_9FABA</name>
<feature type="region of interest" description="Disordered" evidence="1">
    <location>
        <begin position="1"/>
        <end position="44"/>
    </location>
</feature>
<proteinExistence type="predicted"/>
<dbReference type="AlphaFoldDB" id="A0A392VKF9"/>
<organism evidence="2 3">
    <name type="scientific">Trifolium medium</name>
    <dbReference type="NCBI Taxonomy" id="97028"/>
    <lineage>
        <taxon>Eukaryota</taxon>
        <taxon>Viridiplantae</taxon>
        <taxon>Streptophyta</taxon>
        <taxon>Embryophyta</taxon>
        <taxon>Tracheophyta</taxon>
        <taxon>Spermatophyta</taxon>
        <taxon>Magnoliopsida</taxon>
        <taxon>eudicotyledons</taxon>
        <taxon>Gunneridae</taxon>
        <taxon>Pentapetalae</taxon>
        <taxon>rosids</taxon>
        <taxon>fabids</taxon>
        <taxon>Fabales</taxon>
        <taxon>Fabaceae</taxon>
        <taxon>Papilionoideae</taxon>
        <taxon>50 kb inversion clade</taxon>
        <taxon>NPAAA clade</taxon>
        <taxon>Hologalegina</taxon>
        <taxon>IRL clade</taxon>
        <taxon>Trifolieae</taxon>
        <taxon>Trifolium</taxon>
    </lineage>
</organism>
<comment type="caution">
    <text evidence="2">The sequence shown here is derived from an EMBL/GenBank/DDBJ whole genome shotgun (WGS) entry which is preliminary data.</text>
</comment>
<feature type="compositionally biased region" description="Basic and acidic residues" evidence="1">
    <location>
        <begin position="17"/>
        <end position="31"/>
    </location>
</feature>
<evidence type="ECO:0000313" key="3">
    <source>
        <dbReference type="Proteomes" id="UP000265520"/>
    </source>
</evidence>
<evidence type="ECO:0000313" key="2">
    <source>
        <dbReference type="EMBL" id="MCI87471.1"/>
    </source>
</evidence>
<sequence length="44" mass="4877">SRTGSVAARGMMMSEKMTGKVDRKTEKEKRLWQRKNGYGGGKGS</sequence>
<evidence type="ECO:0000256" key="1">
    <source>
        <dbReference type="SAM" id="MobiDB-lite"/>
    </source>
</evidence>